<proteinExistence type="predicted"/>
<evidence type="ECO:0000313" key="1">
    <source>
        <dbReference type="EMBL" id="GBB84068.1"/>
    </source>
</evidence>
<accession>A0A2Z6QTN2</accession>
<gene>
    <name evidence="1" type="ORF">RclHR1_01070018</name>
</gene>
<evidence type="ECO:0000313" key="2">
    <source>
        <dbReference type="Proteomes" id="UP000247702"/>
    </source>
</evidence>
<dbReference type="EMBL" id="BEXD01000080">
    <property type="protein sequence ID" value="GBB84068.1"/>
    <property type="molecule type" value="Genomic_DNA"/>
</dbReference>
<sequence>MSLKKIHLSNYDKIRGGEITDSAREAKKREPFILQYKTSRKKLKSNIYYYNNSVTNQSRLYNPQRRFCTAFILYK</sequence>
<comment type="caution">
    <text evidence="1">The sequence shown here is derived from an EMBL/GenBank/DDBJ whole genome shotgun (WGS) entry which is preliminary data.</text>
</comment>
<keyword evidence="2" id="KW-1185">Reference proteome</keyword>
<reference evidence="1 2" key="1">
    <citation type="submission" date="2017-11" db="EMBL/GenBank/DDBJ databases">
        <title>The genome of Rhizophagus clarus HR1 reveals common genetic basis of auxotrophy among arbuscular mycorrhizal fungi.</title>
        <authorList>
            <person name="Kobayashi Y."/>
        </authorList>
    </citation>
    <scope>NUCLEOTIDE SEQUENCE [LARGE SCALE GENOMIC DNA]</scope>
    <source>
        <strain evidence="1 2">HR1</strain>
    </source>
</reference>
<name>A0A2Z6QTN2_9GLOM</name>
<organism evidence="1 2">
    <name type="scientific">Rhizophagus clarus</name>
    <dbReference type="NCBI Taxonomy" id="94130"/>
    <lineage>
        <taxon>Eukaryota</taxon>
        <taxon>Fungi</taxon>
        <taxon>Fungi incertae sedis</taxon>
        <taxon>Mucoromycota</taxon>
        <taxon>Glomeromycotina</taxon>
        <taxon>Glomeromycetes</taxon>
        <taxon>Glomerales</taxon>
        <taxon>Glomeraceae</taxon>
        <taxon>Rhizophagus</taxon>
    </lineage>
</organism>
<dbReference type="Proteomes" id="UP000247702">
    <property type="component" value="Unassembled WGS sequence"/>
</dbReference>
<protein>
    <submittedName>
        <fullName evidence="1">Uncharacterized protein</fullName>
    </submittedName>
</protein>
<dbReference type="AlphaFoldDB" id="A0A2Z6QTN2"/>